<dbReference type="Gene3D" id="3.30.70.330">
    <property type="match status" value="2"/>
</dbReference>
<dbReference type="InterPro" id="IPR000504">
    <property type="entry name" value="RRM_dom"/>
</dbReference>
<dbReference type="EMBL" id="DQ158858">
    <property type="protein sequence ID" value="ABA27418.1"/>
    <property type="molecule type" value="Genomic_DNA"/>
</dbReference>
<dbReference type="GO" id="GO:0005634">
    <property type="term" value="C:nucleus"/>
    <property type="evidence" value="ECO:0007669"/>
    <property type="project" value="InterPro"/>
</dbReference>
<proteinExistence type="predicted"/>
<feature type="domain" description="RRM" evidence="2">
    <location>
        <begin position="156"/>
        <end position="230"/>
    </location>
</feature>
<evidence type="ECO:0000256" key="1">
    <source>
        <dbReference type="PROSITE-ProRule" id="PRU00176"/>
    </source>
</evidence>
<evidence type="ECO:0000259" key="2">
    <source>
        <dbReference type="PROSITE" id="PS50102"/>
    </source>
</evidence>
<dbReference type="Proteomes" id="UP000243425">
    <property type="component" value="Nucleomorph 3"/>
</dbReference>
<dbReference type="InterPro" id="IPR012677">
    <property type="entry name" value="Nucleotide-bd_a/b_plait_sf"/>
</dbReference>
<dbReference type="GO" id="GO:0003723">
    <property type="term" value="F:RNA binding"/>
    <property type="evidence" value="ECO:0007669"/>
    <property type="project" value="UniProtKB-UniRule"/>
</dbReference>
<protein>
    <submittedName>
        <fullName evidence="3">U2 snRNA-associated protein</fullName>
    </submittedName>
</protein>
<organism evidence="3 4">
    <name type="scientific">Bigelowiella natans</name>
    <name type="common">Pedinomonas minutissima</name>
    <name type="synonym">Chlorarachnion sp. (strain CCMP621)</name>
    <dbReference type="NCBI Taxonomy" id="227086"/>
    <lineage>
        <taxon>Eukaryota</taxon>
        <taxon>Sar</taxon>
        <taxon>Rhizaria</taxon>
        <taxon>Cercozoa</taxon>
        <taxon>Chlorarachniophyceae</taxon>
        <taxon>Bigelowiella</taxon>
    </lineage>
</organism>
<reference evidence="3 4" key="1">
    <citation type="journal article" date="2006" name="Proc. Natl. Acad. Sci. U.S.A.">
        <title>Complete nucleotide sequence of the chlorarachniophyte nucleomorph: nature's smallest nucleus.</title>
        <authorList>
            <person name="Gilson P.R."/>
            <person name="Su V."/>
            <person name="Slamovits C.H."/>
            <person name="Reith M.E."/>
            <person name="Keeling P.J."/>
            <person name="McFadden G.I."/>
        </authorList>
    </citation>
    <scope>NUCLEOTIDE SEQUENCE [LARGE SCALE GENOMIC DNA]</scope>
    <source>
        <strain evidence="4">CCMP621</strain>
    </source>
</reference>
<dbReference type="InterPro" id="IPR006509">
    <property type="entry name" value="RBM39_SF"/>
</dbReference>
<accession>Q3LVU7</accession>
<evidence type="ECO:0000313" key="3">
    <source>
        <dbReference type="EMBL" id="ABA27418.1"/>
    </source>
</evidence>
<keyword evidence="3" id="KW-0542">Nucleomorph</keyword>
<dbReference type="InterPro" id="IPR035979">
    <property type="entry name" value="RBD_domain_sf"/>
</dbReference>
<keyword evidence="1" id="KW-0694">RNA-binding</keyword>
<gene>
    <name evidence="3" type="primary">msl1</name>
</gene>
<dbReference type="PANTHER" id="PTHR48036">
    <property type="entry name" value="SPLICING FACTOR (PAD-1), PUTATIVE (AFU_ORTHOLOGUE AFUA_1G15810)-RELATED"/>
    <property type="match status" value="1"/>
</dbReference>
<sequence length="235" mass="27341">MLRTKIEKIENKNTNKSEKNMPIENIPQKFTKTLFIYNLHSNLEEYSIYDFFSRDCRIIDLKLLKDRSNGKSKGMAYIEVLTEVKILVLEGSYECFSINRKISLWKLFNGKNFRSIVIFYKAGKNSNGELSRSKNSISLIPGQKYNILDTITESSNILIVNNLNHGIREKDLFSLFSLFGKVVKIDSLFLNNDFYYCVTFTNYTSVMLSKMKLHKIKLGGRPMSVLDKKEFLDTF</sequence>
<dbReference type="CDD" id="cd00590">
    <property type="entry name" value="RRM_SF"/>
    <property type="match status" value="1"/>
</dbReference>
<dbReference type="Pfam" id="PF00076">
    <property type="entry name" value="RRM_1"/>
    <property type="match status" value="2"/>
</dbReference>
<name>Q3LVU7_BIGNA</name>
<dbReference type="PROSITE" id="PS50102">
    <property type="entry name" value="RRM"/>
    <property type="match status" value="2"/>
</dbReference>
<dbReference type="GeneID" id="5788481"/>
<dbReference type="AlphaFoldDB" id="Q3LVU7"/>
<geneLocation type="nucleomorph" evidence="3"/>
<dbReference type="SUPFAM" id="SSF54928">
    <property type="entry name" value="RNA-binding domain, RBD"/>
    <property type="match status" value="1"/>
</dbReference>
<dbReference type="SMART" id="SM00360">
    <property type="entry name" value="RRM"/>
    <property type="match status" value="2"/>
</dbReference>
<feature type="domain" description="RRM" evidence="2">
    <location>
        <begin position="32"/>
        <end position="80"/>
    </location>
</feature>
<dbReference type="RefSeq" id="XP_001713030.1">
    <property type="nucleotide sequence ID" value="XM_001712978.1"/>
</dbReference>
<evidence type="ECO:0000313" key="4">
    <source>
        <dbReference type="Proteomes" id="UP000243425"/>
    </source>
</evidence>
<dbReference type="GO" id="GO:0006397">
    <property type="term" value="P:mRNA processing"/>
    <property type="evidence" value="ECO:0007669"/>
    <property type="project" value="InterPro"/>
</dbReference>